<organism evidence="3 4">
    <name type="scientific">Scyliorhinus torazame</name>
    <name type="common">Cloudy catshark</name>
    <name type="synonym">Catulus torazame</name>
    <dbReference type="NCBI Taxonomy" id="75743"/>
    <lineage>
        <taxon>Eukaryota</taxon>
        <taxon>Metazoa</taxon>
        <taxon>Chordata</taxon>
        <taxon>Craniata</taxon>
        <taxon>Vertebrata</taxon>
        <taxon>Chondrichthyes</taxon>
        <taxon>Elasmobranchii</taxon>
        <taxon>Galeomorphii</taxon>
        <taxon>Galeoidea</taxon>
        <taxon>Carcharhiniformes</taxon>
        <taxon>Scyliorhinidae</taxon>
        <taxon>Scyliorhinus</taxon>
    </lineage>
</organism>
<feature type="region of interest" description="Disordered" evidence="1">
    <location>
        <begin position="717"/>
        <end position="782"/>
    </location>
</feature>
<feature type="region of interest" description="Disordered" evidence="1">
    <location>
        <begin position="1089"/>
        <end position="1113"/>
    </location>
</feature>
<name>A0A401NHK6_SCYTO</name>
<dbReference type="CDD" id="cd18489">
    <property type="entry name" value="BACK_BTBD7"/>
    <property type="match status" value="1"/>
</dbReference>
<evidence type="ECO:0000259" key="2">
    <source>
        <dbReference type="PROSITE" id="PS50097"/>
    </source>
</evidence>
<keyword evidence="4" id="KW-1185">Reference proteome</keyword>
<protein>
    <recommendedName>
        <fullName evidence="2">BTB domain-containing protein</fullName>
    </recommendedName>
</protein>
<dbReference type="PROSITE" id="PS50097">
    <property type="entry name" value="BTB"/>
    <property type="match status" value="2"/>
</dbReference>
<feature type="compositionally biased region" description="Basic and acidic residues" evidence="1">
    <location>
        <begin position="764"/>
        <end position="778"/>
    </location>
</feature>
<dbReference type="Pfam" id="PF07707">
    <property type="entry name" value="BACK"/>
    <property type="match status" value="1"/>
</dbReference>
<dbReference type="Gene3D" id="3.30.710.10">
    <property type="entry name" value="Potassium Channel Kv1.1, Chain A"/>
    <property type="match status" value="2"/>
</dbReference>
<feature type="region of interest" description="Disordered" evidence="1">
    <location>
        <begin position="921"/>
        <end position="996"/>
    </location>
</feature>
<feature type="compositionally biased region" description="Polar residues" evidence="1">
    <location>
        <begin position="721"/>
        <end position="739"/>
    </location>
</feature>
<feature type="compositionally biased region" description="Pro residues" evidence="1">
    <location>
        <begin position="749"/>
        <end position="763"/>
    </location>
</feature>
<comment type="caution">
    <text evidence="3">The sequence shown here is derived from an EMBL/GenBank/DDBJ whole genome shotgun (WGS) entry which is preliminary data.</text>
</comment>
<feature type="compositionally biased region" description="Polar residues" evidence="1">
    <location>
        <begin position="1089"/>
        <end position="1112"/>
    </location>
</feature>
<proteinExistence type="predicted"/>
<feature type="compositionally biased region" description="Basic and acidic residues" evidence="1">
    <location>
        <begin position="1185"/>
        <end position="1199"/>
    </location>
</feature>
<gene>
    <name evidence="3" type="ORF">scyTo_0012728</name>
</gene>
<feature type="compositionally biased region" description="Polar residues" evidence="1">
    <location>
        <begin position="948"/>
        <end position="968"/>
    </location>
</feature>
<evidence type="ECO:0000313" key="3">
    <source>
        <dbReference type="EMBL" id="GCB60350.1"/>
    </source>
</evidence>
<feature type="domain" description="BTB" evidence="2">
    <location>
        <begin position="140"/>
        <end position="208"/>
    </location>
</feature>
<dbReference type="PANTHER" id="PTHR16064:SF3">
    <property type="entry name" value="BTB_POZ DOMAIN-CONTAINING PROTEIN 7"/>
    <property type="match status" value="1"/>
</dbReference>
<evidence type="ECO:0000256" key="1">
    <source>
        <dbReference type="SAM" id="MobiDB-lite"/>
    </source>
</evidence>
<dbReference type="CDD" id="cd18283">
    <property type="entry name" value="BTB1_POZ_BTBD7"/>
    <property type="match status" value="1"/>
</dbReference>
<dbReference type="Proteomes" id="UP000288216">
    <property type="component" value="Unassembled WGS sequence"/>
</dbReference>
<dbReference type="PANTHER" id="PTHR16064">
    <property type="entry name" value="BTB POZ DOMAIN CONTAINING 7"/>
    <property type="match status" value="1"/>
</dbReference>
<reference evidence="3 4" key="1">
    <citation type="journal article" date="2018" name="Nat. Ecol. Evol.">
        <title>Shark genomes provide insights into elasmobranch evolution and the origin of vertebrates.</title>
        <authorList>
            <person name="Hara Y"/>
            <person name="Yamaguchi K"/>
            <person name="Onimaru K"/>
            <person name="Kadota M"/>
            <person name="Koyanagi M"/>
            <person name="Keeley SD"/>
            <person name="Tatsumi K"/>
            <person name="Tanaka K"/>
            <person name="Motone F"/>
            <person name="Kageyama Y"/>
            <person name="Nozu R"/>
            <person name="Adachi N"/>
            <person name="Nishimura O"/>
            <person name="Nakagawa R"/>
            <person name="Tanegashima C"/>
            <person name="Kiyatake I"/>
            <person name="Matsumoto R"/>
            <person name="Murakumo K"/>
            <person name="Nishida K"/>
            <person name="Terakita A"/>
            <person name="Kuratani S"/>
            <person name="Sato K"/>
            <person name="Hyodo S Kuraku.S."/>
        </authorList>
    </citation>
    <scope>NUCLEOTIDE SEQUENCE [LARGE SCALE GENOMIC DNA]</scope>
</reference>
<dbReference type="OMA" id="SNCCITH"/>
<dbReference type="InterPro" id="IPR011333">
    <property type="entry name" value="SKP1/BTB/POZ_sf"/>
</dbReference>
<dbReference type="Gene3D" id="1.25.40.420">
    <property type="match status" value="1"/>
</dbReference>
<dbReference type="InterPro" id="IPR047936">
    <property type="entry name" value="BTBD7_BACK"/>
</dbReference>
<dbReference type="InterPro" id="IPR011705">
    <property type="entry name" value="BACK"/>
</dbReference>
<feature type="domain" description="BTB" evidence="2">
    <location>
        <begin position="244"/>
        <end position="336"/>
    </location>
</feature>
<dbReference type="EMBL" id="BFAA01006235">
    <property type="protein sequence ID" value="GCB60350.1"/>
    <property type="molecule type" value="Genomic_DNA"/>
</dbReference>
<dbReference type="GO" id="GO:0061138">
    <property type="term" value="P:morphogenesis of a branching epithelium"/>
    <property type="evidence" value="ECO:0007669"/>
    <property type="project" value="InterPro"/>
</dbReference>
<dbReference type="SMART" id="SM00875">
    <property type="entry name" value="BACK"/>
    <property type="match status" value="1"/>
</dbReference>
<dbReference type="AlphaFoldDB" id="A0A401NHK6"/>
<dbReference type="InterPro" id="IPR047935">
    <property type="entry name" value="BTBD7_BTB_POZ_second"/>
</dbReference>
<feature type="region of interest" description="Disordered" evidence="1">
    <location>
        <begin position="1179"/>
        <end position="1199"/>
    </location>
</feature>
<dbReference type="InterPro" id="IPR000210">
    <property type="entry name" value="BTB/POZ_dom"/>
</dbReference>
<dbReference type="STRING" id="75743.A0A401NHK6"/>
<dbReference type="OrthoDB" id="2347980at2759"/>
<dbReference type="Pfam" id="PF00651">
    <property type="entry name" value="BTB"/>
    <property type="match status" value="2"/>
</dbReference>
<dbReference type="SUPFAM" id="SSF54695">
    <property type="entry name" value="POZ domain"/>
    <property type="match status" value="2"/>
</dbReference>
<sequence length="1199" mass="133085">MGVNASAYPYPSCPTAGVKTQSSNAVGESPSHSPFGCQPEGKFCISGFGQDKREKKRSSNLALLKKKLFRRRKSAKAADHAKHMRELLYGWDVRDVGLLVKQYEAALAVKELVIQACIARPEASRLNEDLAKLYQFKYCTDVDLVFQGACFPVHRAILAARCPFFKTLLLSNLDRAELVMDISTVGIDMPILSSLLHYLYSGEFGIQNSQIKNVDVLVRLSEEFGMPNALHFDIYSLLESSCYYDAVLSFTSNPDVSDNFEGCCLEGEFRCHKAILCARSPFFRNLLQKRIRTGEETTDRTLQTPARIVLNEAIIPKKYARVILHCMYTDLVDLDLVLPFSPSTGSLREVQDETGKDSETRLENAMELFHIALFIEFNMLAQGCEDLIVESATLDSLVAILRWSSQPYGSKWVHRQMLHFLCEEFSNVIASDILYELSKEHLMAAVQSDYLQASEHDILKAVIKWSEHQLAKRLSNEEPNLLNGTAHSVNKRGVKKRDLDSAQLREIISEMVPHVRIAHILPAKNEALSDAMKRALISSPPLDMLPVPEGRRSRAWFCHKASGIGAKPRLFSPYIEEAKIVLEELMSEQTSLEKVRMSRISSVPDTLYMVDSSVADLSRLNAGSPHSCDENVSATLRDEVAVPTVDVAKTMFRRLKEIWQSDQVQRAYALNIGAGAAVTRAAYLRVVREFGFPDAATELLKYPAVYFPNEHLGIDSPTFAKRQQPNSRRTTPVKETNILSLDPFRNFGPPLPPPPPPYHLPPAPRRERAPPSEKKEDSQPTSCRALRANLQPHPVSRTSEQAVQASIRAINCEELGDSRMTLEEQVPSSKSLVKDLMPDIAMAAASKQTVSSKDPELCKAVTDAGRDSTEPTVESSEALCSNRGISKYSLRKKKHARGQKPRRHVDFWNYPDFYDLSPEDSCQSSVLPQKLPSPSLSPSKGHTFCQDLKNNSRPPTGLKQAQINSTSPSKRKETLSSESTDPQEKTELKRTSVKLNPSPTVEVVHCTAGTDLTHGLPAHEERLLDIHQQLGRCDQQLPLEPASYKATSGGTLMGTDLINGLPAEEQKPRPRLASPIKCSFLTCEPPASQSRQRTTVKSDHPQTTVKSDSLSSPEPGCCDYLYRRGGTGTAMTTDLTCSLPTSPGVGVPLISAIEDSSGRRLAEANLLSPSNCCITHTVNSKRQPSKSEARDFPYKKSAL</sequence>
<dbReference type="InterPro" id="IPR042345">
    <property type="entry name" value="Btbd7"/>
</dbReference>
<accession>A0A401NHK6</accession>
<dbReference type="InterPro" id="IPR047934">
    <property type="entry name" value="BTBD7_BTB_POZ_first"/>
</dbReference>
<dbReference type="CDD" id="cd18284">
    <property type="entry name" value="BTB2_POZ_BTBD7"/>
    <property type="match status" value="1"/>
</dbReference>
<feature type="compositionally biased region" description="Low complexity" evidence="1">
    <location>
        <begin position="923"/>
        <end position="940"/>
    </location>
</feature>
<dbReference type="SMART" id="SM00225">
    <property type="entry name" value="BTB"/>
    <property type="match status" value="2"/>
</dbReference>
<evidence type="ECO:0000313" key="4">
    <source>
        <dbReference type="Proteomes" id="UP000288216"/>
    </source>
</evidence>